<dbReference type="AlphaFoldDB" id="A0A0L0V3B8"/>
<evidence type="ECO:0000313" key="2">
    <source>
        <dbReference type="Proteomes" id="UP000054564"/>
    </source>
</evidence>
<protein>
    <submittedName>
        <fullName evidence="1">Uncharacterized protein</fullName>
    </submittedName>
</protein>
<keyword evidence="2" id="KW-1185">Reference proteome</keyword>
<dbReference type="EMBL" id="AJIL01000130">
    <property type="protein sequence ID" value="KNE93793.1"/>
    <property type="molecule type" value="Genomic_DNA"/>
</dbReference>
<comment type="caution">
    <text evidence="1">The sequence shown here is derived from an EMBL/GenBank/DDBJ whole genome shotgun (WGS) entry which is preliminary data.</text>
</comment>
<gene>
    <name evidence="1" type="ORF">PSTG_12896</name>
</gene>
<organism evidence="1 2">
    <name type="scientific">Puccinia striiformis f. sp. tritici PST-78</name>
    <dbReference type="NCBI Taxonomy" id="1165861"/>
    <lineage>
        <taxon>Eukaryota</taxon>
        <taxon>Fungi</taxon>
        <taxon>Dikarya</taxon>
        <taxon>Basidiomycota</taxon>
        <taxon>Pucciniomycotina</taxon>
        <taxon>Pucciniomycetes</taxon>
        <taxon>Pucciniales</taxon>
        <taxon>Pucciniaceae</taxon>
        <taxon>Puccinia</taxon>
    </lineage>
</organism>
<sequence length="167" mass="18275">MVGGWLDHQLAPPFVQRWANNGTWPPTLEASEIAHLNVVPILMFWAKRHPTNPHVTQTFAGESQPFVGSVCGHGLVTIGLAVQFPLSPATPNLLSGAHLWVADSRLERPFCLGPDSGQRWTNRGSTLGETVGGTEHPTDLICELRQGWGLVSRWLNQPCSFCRTTSS</sequence>
<dbReference type="Proteomes" id="UP000054564">
    <property type="component" value="Unassembled WGS sequence"/>
</dbReference>
<evidence type="ECO:0000313" key="1">
    <source>
        <dbReference type="EMBL" id="KNE93793.1"/>
    </source>
</evidence>
<accession>A0A0L0V3B8</accession>
<name>A0A0L0V3B8_9BASI</name>
<proteinExistence type="predicted"/>
<reference evidence="2" key="1">
    <citation type="submission" date="2014-03" db="EMBL/GenBank/DDBJ databases">
        <title>The Genome Sequence of Puccinia striiformis f. sp. tritici PST-78.</title>
        <authorList>
            <consortium name="The Broad Institute Genome Sequencing Platform"/>
            <person name="Cuomo C."/>
            <person name="Hulbert S."/>
            <person name="Chen X."/>
            <person name="Walker B."/>
            <person name="Young S.K."/>
            <person name="Zeng Q."/>
            <person name="Gargeya S."/>
            <person name="Fitzgerald M."/>
            <person name="Haas B."/>
            <person name="Abouelleil A."/>
            <person name="Alvarado L."/>
            <person name="Arachchi H.M."/>
            <person name="Berlin A.M."/>
            <person name="Chapman S.B."/>
            <person name="Goldberg J."/>
            <person name="Griggs A."/>
            <person name="Gujja S."/>
            <person name="Hansen M."/>
            <person name="Howarth C."/>
            <person name="Imamovic A."/>
            <person name="Larimer J."/>
            <person name="McCowan C."/>
            <person name="Montmayeur A."/>
            <person name="Murphy C."/>
            <person name="Neiman D."/>
            <person name="Pearson M."/>
            <person name="Priest M."/>
            <person name="Roberts A."/>
            <person name="Saif S."/>
            <person name="Shea T."/>
            <person name="Sisk P."/>
            <person name="Sykes S."/>
            <person name="Wortman J."/>
            <person name="Nusbaum C."/>
            <person name="Birren B."/>
        </authorList>
    </citation>
    <scope>NUCLEOTIDE SEQUENCE [LARGE SCALE GENOMIC DNA]</scope>
    <source>
        <strain evidence="2">race PST-78</strain>
    </source>
</reference>